<evidence type="ECO:0000259" key="1">
    <source>
        <dbReference type="Pfam" id="PF01494"/>
    </source>
</evidence>
<organism evidence="2 3">
    <name type="scientific">Stackebrandtia endophytica</name>
    <dbReference type="NCBI Taxonomy" id="1496996"/>
    <lineage>
        <taxon>Bacteria</taxon>
        <taxon>Bacillati</taxon>
        <taxon>Actinomycetota</taxon>
        <taxon>Actinomycetes</taxon>
        <taxon>Glycomycetales</taxon>
        <taxon>Glycomycetaceae</taxon>
        <taxon>Stackebrandtia</taxon>
    </lineage>
</organism>
<dbReference type="Gene3D" id="3.50.50.60">
    <property type="entry name" value="FAD/NAD(P)-binding domain"/>
    <property type="match status" value="1"/>
</dbReference>
<feature type="domain" description="FAD-binding" evidence="1">
    <location>
        <begin position="18"/>
        <end position="333"/>
    </location>
</feature>
<keyword evidence="3" id="KW-1185">Reference proteome</keyword>
<sequence>MTAPNSAASDTPVTNRNILISGASVAGPVLAHWLRRFGFHPTIVERAPSPRKTGGHAVDLFGPAVEVTDHMGLLPQVQRLRTRTERLALATGSRGRPVDINVAALAGLLSDKHIEIMRDDLSVLLHESTGDTEYLFGDSISRMSQDDDGVSVTFESGPSRRFDLVVGADGLHSNVRSLAFGPESRYARFTGAYLAVYSLPNFLGLADTAHVYNTDGRVVAFYRAPAQDELRAIFLFRTGDPLDYHHRDVRHQKSLLRRHFEDVEWHVPRLLSELDAAESFYFDSITQIDMDAWSSGRVTLVGDAGYSPGPAVGGGTSLAMVGAYLLAGELKAANGDHVAGFAAYEDAVRPQVMNARAFGANAATTLVPRSVAHAWLTVQLSRLVNAAPRSLVRRLTGTRHGPILNTPLPRYE</sequence>
<evidence type="ECO:0000313" key="2">
    <source>
        <dbReference type="EMBL" id="TQL75940.1"/>
    </source>
</evidence>
<dbReference type="InterPro" id="IPR036188">
    <property type="entry name" value="FAD/NAD-bd_sf"/>
</dbReference>
<name>A0A543ATL8_9ACTN</name>
<dbReference type="Pfam" id="PF01494">
    <property type="entry name" value="FAD_binding_3"/>
    <property type="match status" value="1"/>
</dbReference>
<dbReference type="InterPro" id="IPR002938">
    <property type="entry name" value="FAD-bd"/>
</dbReference>
<dbReference type="EMBL" id="VFOW01000001">
    <property type="protein sequence ID" value="TQL75940.1"/>
    <property type="molecule type" value="Genomic_DNA"/>
</dbReference>
<dbReference type="Proteomes" id="UP000317043">
    <property type="component" value="Unassembled WGS sequence"/>
</dbReference>
<gene>
    <name evidence="2" type="ORF">FB566_1458</name>
</gene>
<dbReference type="PRINTS" id="PR00420">
    <property type="entry name" value="RNGMNOXGNASE"/>
</dbReference>
<accession>A0A543ATL8</accession>
<dbReference type="RefSeq" id="WP_142036589.1">
    <property type="nucleotide sequence ID" value="NZ_JBHTGS010000001.1"/>
</dbReference>
<dbReference type="FunCoup" id="A0A543ATL8">
    <property type="interactions" value="21"/>
</dbReference>
<evidence type="ECO:0000313" key="3">
    <source>
        <dbReference type="Proteomes" id="UP000317043"/>
    </source>
</evidence>
<dbReference type="SUPFAM" id="SSF51905">
    <property type="entry name" value="FAD/NAD(P)-binding domain"/>
    <property type="match status" value="1"/>
</dbReference>
<dbReference type="OrthoDB" id="3356051at2"/>
<proteinExistence type="predicted"/>
<dbReference type="Gene3D" id="3.30.9.10">
    <property type="entry name" value="D-Amino Acid Oxidase, subunit A, domain 2"/>
    <property type="match status" value="1"/>
</dbReference>
<dbReference type="GO" id="GO:0071949">
    <property type="term" value="F:FAD binding"/>
    <property type="evidence" value="ECO:0007669"/>
    <property type="project" value="InterPro"/>
</dbReference>
<dbReference type="InParanoid" id="A0A543ATL8"/>
<dbReference type="InterPro" id="IPR051704">
    <property type="entry name" value="FAD_aromatic-hydroxylase"/>
</dbReference>
<protein>
    <submittedName>
        <fullName evidence="2">2-polyprenyl-6-methoxyphenol hydroxylase-like FAD-dependent oxidoreductase</fullName>
    </submittedName>
</protein>
<reference evidence="2 3" key="1">
    <citation type="submission" date="2019-06" db="EMBL/GenBank/DDBJ databases">
        <title>Sequencing the genomes of 1000 actinobacteria strains.</title>
        <authorList>
            <person name="Klenk H.-P."/>
        </authorList>
    </citation>
    <scope>NUCLEOTIDE SEQUENCE [LARGE SCALE GENOMIC DNA]</scope>
    <source>
        <strain evidence="2 3">DSM 45928</strain>
    </source>
</reference>
<dbReference type="AlphaFoldDB" id="A0A543ATL8"/>
<comment type="caution">
    <text evidence="2">The sequence shown here is derived from an EMBL/GenBank/DDBJ whole genome shotgun (WGS) entry which is preliminary data.</text>
</comment>
<dbReference type="PANTHER" id="PTHR46865">
    <property type="entry name" value="OXIDOREDUCTASE-RELATED"/>
    <property type="match status" value="1"/>
</dbReference>
<dbReference type="PANTHER" id="PTHR46865:SF2">
    <property type="entry name" value="MONOOXYGENASE"/>
    <property type="match status" value="1"/>
</dbReference>